<dbReference type="Gene3D" id="2.40.70.10">
    <property type="entry name" value="Acid Proteases"/>
    <property type="match status" value="2"/>
</dbReference>
<comment type="similarity">
    <text evidence="1 6">Belongs to the peptidase A1 family.</text>
</comment>
<reference evidence="10 11" key="1">
    <citation type="submission" date="2024-02" db="EMBL/GenBank/DDBJ databases">
        <title>Discinaceae phylogenomics.</title>
        <authorList>
            <person name="Dirks A.C."/>
            <person name="James T.Y."/>
        </authorList>
    </citation>
    <scope>NUCLEOTIDE SEQUENCE [LARGE SCALE GENOMIC DNA]</scope>
    <source>
        <strain evidence="10 11">ACD0624</strain>
    </source>
</reference>
<feature type="chain" id="PRO_5047286845" description="Peptidase A1 domain-containing protein" evidence="8">
    <location>
        <begin position="20"/>
        <end position="495"/>
    </location>
</feature>
<keyword evidence="2 6" id="KW-0645">Protease</keyword>
<dbReference type="SUPFAM" id="SSF50630">
    <property type="entry name" value="Acid proteases"/>
    <property type="match status" value="1"/>
</dbReference>
<evidence type="ECO:0000259" key="9">
    <source>
        <dbReference type="PROSITE" id="PS51767"/>
    </source>
</evidence>
<dbReference type="EMBL" id="JBBBZM010000038">
    <property type="protein sequence ID" value="KAL0637190.1"/>
    <property type="molecule type" value="Genomic_DNA"/>
</dbReference>
<keyword evidence="11" id="KW-1185">Reference proteome</keyword>
<dbReference type="Pfam" id="PF00026">
    <property type="entry name" value="Asp"/>
    <property type="match status" value="1"/>
</dbReference>
<evidence type="ECO:0000256" key="4">
    <source>
        <dbReference type="ARBA" id="ARBA00022750"/>
    </source>
</evidence>
<dbReference type="CDD" id="cd05474">
    <property type="entry name" value="SAP_like"/>
    <property type="match status" value="1"/>
</dbReference>
<keyword evidence="7" id="KW-1133">Transmembrane helix</keyword>
<evidence type="ECO:0000256" key="8">
    <source>
        <dbReference type="SAM" id="SignalP"/>
    </source>
</evidence>
<dbReference type="InterPro" id="IPR033876">
    <property type="entry name" value="SAP-like"/>
</dbReference>
<dbReference type="InterPro" id="IPR021109">
    <property type="entry name" value="Peptidase_aspartic_dom_sf"/>
</dbReference>
<dbReference type="PANTHER" id="PTHR47966:SF65">
    <property type="entry name" value="ASPARTIC-TYPE ENDOPEPTIDASE"/>
    <property type="match status" value="1"/>
</dbReference>
<dbReference type="Proteomes" id="UP001447188">
    <property type="component" value="Unassembled WGS sequence"/>
</dbReference>
<evidence type="ECO:0000256" key="1">
    <source>
        <dbReference type="ARBA" id="ARBA00007447"/>
    </source>
</evidence>
<dbReference type="PRINTS" id="PR00792">
    <property type="entry name" value="PEPSIN"/>
</dbReference>
<protein>
    <recommendedName>
        <fullName evidence="9">Peptidase A1 domain-containing protein</fullName>
    </recommendedName>
</protein>
<evidence type="ECO:0000313" key="11">
    <source>
        <dbReference type="Proteomes" id="UP001447188"/>
    </source>
</evidence>
<dbReference type="PROSITE" id="PS00141">
    <property type="entry name" value="ASP_PROTEASE"/>
    <property type="match status" value="1"/>
</dbReference>
<dbReference type="InterPro" id="IPR001969">
    <property type="entry name" value="Aspartic_peptidase_AS"/>
</dbReference>
<dbReference type="PANTHER" id="PTHR47966">
    <property type="entry name" value="BETA-SITE APP-CLEAVING ENZYME, ISOFORM A-RELATED"/>
    <property type="match status" value="1"/>
</dbReference>
<proteinExistence type="inferred from homology"/>
<keyword evidence="3 8" id="KW-0732">Signal</keyword>
<comment type="caution">
    <text evidence="10">The sequence shown here is derived from an EMBL/GenBank/DDBJ whole genome shotgun (WGS) entry which is preliminary data.</text>
</comment>
<evidence type="ECO:0000256" key="6">
    <source>
        <dbReference type="RuleBase" id="RU000454"/>
    </source>
</evidence>
<feature type="transmembrane region" description="Helical" evidence="7">
    <location>
        <begin position="477"/>
        <end position="494"/>
    </location>
</feature>
<evidence type="ECO:0000256" key="3">
    <source>
        <dbReference type="ARBA" id="ARBA00022729"/>
    </source>
</evidence>
<keyword evidence="4 6" id="KW-0064">Aspartyl protease</keyword>
<dbReference type="PROSITE" id="PS51767">
    <property type="entry name" value="PEPTIDASE_A1"/>
    <property type="match status" value="1"/>
</dbReference>
<evidence type="ECO:0000256" key="2">
    <source>
        <dbReference type="ARBA" id="ARBA00022670"/>
    </source>
</evidence>
<organism evidence="10 11">
    <name type="scientific">Discina gigas</name>
    <dbReference type="NCBI Taxonomy" id="1032678"/>
    <lineage>
        <taxon>Eukaryota</taxon>
        <taxon>Fungi</taxon>
        <taxon>Dikarya</taxon>
        <taxon>Ascomycota</taxon>
        <taxon>Pezizomycotina</taxon>
        <taxon>Pezizomycetes</taxon>
        <taxon>Pezizales</taxon>
        <taxon>Discinaceae</taxon>
        <taxon>Discina</taxon>
    </lineage>
</organism>
<evidence type="ECO:0000256" key="7">
    <source>
        <dbReference type="SAM" id="Phobius"/>
    </source>
</evidence>
<feature type="domain" description="Peptidase A1" evidence="9">
    <location>
        <begin position="67"/>
        <end position="404"/>
    </location>
</feature>
<dbReference type="InterPro" id="IPR001461">
    <property type="entry name" value="Aspartic_peptidase_A1"/>
</dbReference>
<name>A0ABR3GMP2_9PEZI</name>
<keyword evidence="7" id="KW-0812">Transmembrane</keyword>
<keyword evidence="7" id="KW-0472">Membrane</keyword>
<sequence length="495" mass="53343">MRFTAFFCVALALADGALAVSLSSPTGLTRPRSFGFEKVRRNMDNIPKLRKRADTVTQHLDNMDFLYYANVSIGTPPQKLRLHLDTGSSDIWVESATSSLCMQSSDPCQLTGTFDFRESSSYSQVATDFSISYVDGEYAQGDYGKDVFTFADGTNIEGLQFGIGLNSSSTEGIMGIGFDLNEVQVQRLNKDPYRNLVDMMVDQKFIKSRAYSLWLNDLDAATGEILFGGVDTAKFRGNLITLPIDKRAGETHASEFAITLTALTLINENGAEMALTDDSFAVAVLLDTGSTYTYLPTEIVDPLTKEVGAQSIENLGVSIIPCEARSYNGTVLYGFSGANISVALRELIVDAFDNDGNPAIFTDGTPLCYFGILDAAGGSSVLGDTFLRSAYVVYDLDNEEISLANTLFNVTESKVLEIGTGKNSVPDATGALSAVTVAPSGDSTRINTTPYVTGYMTRPPGPTSIPQSTAPTLSPPFFLSALAVIYFSWVICIVL</sequence>
<dbReference type="InterPro" id="IPR033121">
    <property type="entry name" value="PEPTIDASE_A1"/>
</dbReference>
<keyword evidence="5 6" id="KW-0378">Hydrolase</keyword>
<feature type="signal peptide" evidence="8">
    <location>
        <begin position="1"/>
        <end position="19"/>
    </location>
</feature>
<gene>
    <name evidence="10" type="ORF">Q9L58_003839</name>
</gene>
<accession>A0ABR3GMP2</accession>
<evidence type="ECO:0000256" key="5">
    <source>
        <dbReference type="ARBA" id="ARBA00022801"/>
    </source>
</evidence>
<evidence type="ECO:0000313" key="10">
    <source>
        <dbReference type="EMBL" id="KAL0637190.1"/>
    </source>
</evidence>